<evidence type="ECO:0000259" key="2">
    <source>
        <dbReference type="Pfam" id="PF23080"/>
    </source>
</evidence>
<dbReference type="PANTHER" id="PTHR31149">
    <property type="entry name" value="EXPRESSED PROTEIN"/>
    <property type="match status" value="1"/>
</dbReference>
<reference evidence="4" key="1">
    <citation type="submission" date="2020-09" db="EMBL/GenBank/DDBJ databases">
        <title>Genome-Enabled Discovery of Anthraquinone Biosynthesis in Senna tora.</title>
        <authorList>
            <person name="Kang S.-H."/>
            <person name="Pandey R.P."/>
            <person name="Lee C.-M."/>
            <person name="Sim J.-S."/>
            <person name="Jeong J.-T."/>
            <person name="Choi B.-S."/>
            <person name="Jung M."/>
            <person name="Ginzburg D."/>
            <person name="Zhao K."/>
            <person name="Won S.Y."/>
            <person name="Oh T.-J."/>
            <person name="Yu Y."/>
            <person name="Kim N.-H."/>
            <person name="Lee O.R."/>
            <person name="Lee T.-H."/>
            <person name="Bashyal P."/>
            <person name="Kim T.-S."/>
            <person name="Lee W.-H."/>
            <person name="Kawkins C."/>
            <person name="Kim C.-K."/>
            <person name="Kim J.S."/>
            <person name="Ahn B.O."/>
            <person name="Rhee S.Y."/>
            <person name="Sohng J.K."/>
        </authorList>
    </citation>
    <scope>NUCLEOTIDE SEQUENCE</scope>
    <source>
        <tissue evidence="4">Leaf</tissue>
    </source>
</reference>
<comment type="caution">
    <text evidence="4">The sequence shown here is derived from an EMBL/GenBank/DDBJ whole genome shotgun (WGS) entry which is preliminary data.</text>
</comment>
<dbReference type="PANTHER" id="PTHR31149:SF10">
    <property type="entry name" value="OS05G0100900 PROTEIN"/>
    <property type="match status" value="1"/>
</dbReference>
<feature type="domain" description="DUF7046" evidence="2">
    <location>
        <begin position="344"/>
        <end position="369"/>
    </location>
</feature>
<evidence type="ECO:0000313" key="4">
    <source>
        <dbReference type="EMBL" id="KAF7813368.1"/>
    </source>
</evidence>
<feature type="compositionally biased region" description="Basic and acidic residues" evidence="1">
    <location>
        <begin position="201"/>
        <end position="213"/>
    </location>
</feature>
<evidence type="ECO:0000313" key="5">
    <source>
        <dbReference type="Proteomes" id="UP000634136"/>
    </source>
</evidence>
<organism evidence="4 5">
    <name type="scientific">Senna tora</name>
    <dbReference type="NCBI Taxonomy" id="362788"/>
    <lineage>
        <taxon>Eukaryota</taxon>
        <taxon>Viridiplantae</taxon>
        <taxon>Streptophyta</taxon>
        <taxon>Embryophyta</taxon>
        <taxon>Tracheophyta</taxon>
        <taxon>Spermatophyta</taxon>
        <taxon>Magnoliopsida</taxon>
        <taxon>eudicotyledons</taxon>
        <taxon>Gunneridae</taxon>
        <taxon>Pentapetalae</taxon>
        <taxon>rosids</taxon>
        <taxon>fabids</taxon>
        <taxon>Fabales</taxon>
        <taxon>Fabaceae</taxon>
        <taxon>Caesalpinioideae</taxon>
        <taxon>Cassia clade</taxon>
        <taxon>Senna</taxon>
    </lineage>
</organism>
<name>A0A834SZ57_9FABA</name>
<dbReference type="Pfam" id="PF23197">
    <property type="entry name" value="IG_AIR9"/>
    <property type="match status" value="1"/>
</dbReference>
<evidence type="ECO:0000256" key="1">
    <source>
        <dbReference type="SAM" id="MobiDB-lite"/>
    </source>
</evidence>
<feature type="domain" description="AIR9-like A9" evidence="3">
    <location>
        <begin position="254"/>
        <end position="335"/>
    </location>
</feature>
<feature type="region of interest" description="Disordered" evidence="1">
    <location>
        <begin position="192"/>
        <end position="251"/>
    </location>
</feature>
<dbReference type="Gene3D" id="2.60.40.2700">
    <property type="match status" value="1"/>
</dbReference>
<dbReference type="Pfam" id="PF23080">
    <property type="entry name" value="DUF7046"/>
    <property type="match status" value="2"/>
</dbReference>
<feature type="compositionally biased region" description="Polar residues" evidence="1">
    <location>
        <begin position="231"/>
        <end position="244"/>
    </location>
</feature>
<keyword evidence="5" id="KW-1185">Reference proteome</keyword>
<dbReference type="FunFam" id="2.60.40.2700:FF:000001">
    <property type="entry name" value="Transmembrane protein"/>
    <property type="match status" value="1"/>
</dbReference>
<dbReference type="Proteomes" id="UP000634136">
    <property type="component" value="Unassembled WGS sequence"/>
</dbReference>
<dbReference type="InterPro" id="IPR055474">
    <property type="entry name" value="DUF7046"/>
</dbReference>
<dbReference type="AlphaFoldDB" id="A0A834SZ57"/>
<accession>A0A834SZ57</accession>
<dbReference type="GO" id="GO:0005886">
    <property type="term" value="C:plasma membrane"/>
    <property type="evidence" value="ECO:0007669"/>
    <property type="project" value="TreeGrafter"/>
</dbReference>
<evidence type="ECO:0000259" key="3">
    <source>
        <dbReference type="Pfam" id="PF23197"/>
    </source>
</evidence>
<proteinExistence type="predicted"/>
<dbReference type="InterPro" id="IPR056284">
    <property type="entry name" value="AIR9-like_A9"/>
</dbReference>
<dbReference type="EMBL" id="JAAIUW010000010">
    <property type="protein sequence ID" value="KAF7813368.1"/>
    <property type="molecule type" value="Genomic_DNA"/>
</dbReference>
<protein>
    <submittedName>
        <fullName evidence="4">Uncharacterized protein</fullName>
    </submittedName>
</protein>
<dbReference type="OrthoDB" id="1937889at2759"/>
<sequence length="485" mass="54287">MIAMAESNASNFSPRKQDLPLKICEYEEEIKQLRKRLVDYSIKARHEKYVLEKSIASMRLAFDKQQQSLVDAESKALSLRRDIIEENVRLTCELQDAEQERSKFISSLVPLLAKYSLEPPVPDAHSIVNNVKVLFEHLHEKLILIENKDELELIPRRGIDRNVSDRHRSGLGKGVVTAKNVEADDELGIRLSTKNSTHGIPPKEETSRKEVVSRESGNSGEVICKPLGDGNHQNGRETSASGTSADDGPLPAIEGLQIFGEAFPGRELQARGFSINGTTVCNFKWIRHLKDGSVNFIDGAGQPKYLVTADDVDTYLAIEVLPLDDRNRKGEPVKVFANDKKKVTCDPEMQSYIEKTLYIGHAYYKVSLSEELKNIFGLILQTGYLDIWEPATLAIKREGYSIKCSGPRGDVVAEKFSSSIKVIIPYGHVSEFIIICSGGVELLLRAENSSTNVSGFRDTIVLILRLFILRAEEKRGKKKALFFNK</sequence>
<feature type="domain" description="DUF7046" evidence="2">
    <location>
        <begin position="378"/>
        <end position="480"/>
    </location>
</feature>
<gene>
    <name evidence="4" type="ORF">G2W53_034344</name>
</gene>